<dbReference type="AlphaFoldDB" id="D1C1N2"/>
<proteinExistence type="predicted"/>
<keyword evidence="3" id="KW-1185">Reference proteome</keyword>
<sequence>MTGINVERSSDASSGVETFPTQAGVNGPQTRDAVLVVDVDGAAARALLFDMVEGSPRFVAVGVSRSTAVPPLDDPAPGIVRAIRDLEEQTGRALIDGEQLITPQRPNGDGIDACFVTGMPVPPLRTALITVGQSDLRRELASAARRTTTILADSTEDLPEGDGTVSSTALREWLALARPETVVLLCAGGTPDDWTVVLDAVADLARDGVVRSGIVVSDDAHQQQAAAALGSILDLSGTDPSTVDAREIASALESELRAAYARRVSEASSGRLLAAARFVDRPHAVQSVTAFLNRRMGRNVLAISMSEGTVLQAALEGRGAAVHRAERDLGSGVRSLLAIPPEEVLRWLPARTSTEDVTQWILNRALRPFTVMESQADRLMAAALQRELLVRLVREAGLPEQPDVDLIAAGPASPGESLMLTVLTLLDGIQPTPAAGVVSVAADLEGMMVSAGAIAGSDPAYARDVLEQDFLTPLATCIVITGSAPEGALAVRGELRREGGESTRFSVPAGSLHRLPLPEGETATLILEPEPGFAVGKREPGEVVRLEGEQQVFGAELGVIIDARGRPISLPDDREARVARLQSWLADLGVPAE</sequence>
<protein>
    <submittedName>
        <fullName evidence="2">Uncharacterized protein</fullName>
    </submittedName>
</protein>
<dbReference type="OrthoDB" id="9769453at2"/>
<dbReference type="RefSeq" id="WP_012871196.1">
    <property type="nucleotide sequence ID" value="NC_013523.1"/>
</dbReference>
<reference evidence="2 3" key="2">
    <citation type="journal article" date="2010" name="Stand. Genomic Sci.">
        <title>Complete genome sequence of Desulfohalobium retbaense type strain (HR(100)).</title>
        <authorList>
            <person name="Spring S."/>
            <person name="Nolan M."/>
            <person name="Lapidus A."/>
            <person name="Glavina Del Rio T."/>
            <person name="Copeland A."/>
            <person name="Tice H."/>
            <person name="Cheng J.F."/>
            <person name="Lucas S."/>
            <person name="Land M."/>
            <person name="Chen F."/>
            <person name="Bruce D."/>
            <person name="Goodwin L."/>
            <person name="Pitluck S."/>
            <person name="Ivanova N."/>
            <person name="Mavromatis K."/>
            <person name="Mikhailova N."/>
            <person name="Pati A."/>
            <person name="Chen A."/>
            <person name="Palaniappan K."/>
            <person name="Hauser L."/>
            <person name="Chang Y.J."/>
            <person name="Jeffries C.D."/>
            <person name="Munk C."/>
            <person name="Kiss H."/>
            <person name="Chain P."/>
            <person name="Han C."/>
            <person name="Brettin T."/>
            <person name="Detter J.C."/>
            <person name="Schuler E."/>
            <person name="Goker M."/>
            <person name="Rohde M."/>
            <person name="Bristow J."/>
            <person name="Eisen J.A."/>
            <person name="Markowitz V."/>
            <person name="Hugenholtz P."/>
            <person name="Kyrpides N.C."/>
            <person name="Klenk H.P."/>
        </authorList>
    </citation>
    <scope>NUCLEOTIDE SEQUENCE [LARGE SCALE GENOMIC DNA]</scope>
    <source>
        <strain evidence="3">ATCC 49802 / DSM 20745 / S 6022</strain>
    </source>
</reference>
<evidence type="ECO:0000256" key="1">
    <source>
        <dbReference type="SAM" id="MobiDB-lite"/>
    </source>
</evidence>
<dbReference type="InParanoid" id="D1C1N2"/>
<dbReference type="eggNOG" id="COG1070">
    <property type="taxonomic scope" value="Bacteria"/>
</dbReference>
<evidence type="ECO:0000313" key="2">
    <source>
        <dbReference type="EMBL" id="ACZ38149.1"/>
    </source>
</evidence>
<evidence type="ECO:0000313" key="3">
    <source>
        <dbReference type="Proteomes" id="UP000002027"/>
    </source>
</evidence>
<organism evidence="2 3">
    <name type="scientific">Sphaerobacter thermophilus (strain ATCC 49802 / DSM 20745 / KCCM 41009 / NCIMB 13125 / S 6022)</name>
    <dbReference type="NCBI Taxonomy" id="479434"/>
    <lineage>
        <taxon>Bacteria</taxon>
        <taxon>Pseudomonadati</taxon>
        <taxon>Thermomicrobiota</taxon>
        <taxon>Thermomicrobia</taxon>
        <taxon>Sphaerobacterales</taxon>
        <taxon>Sphaerobacterineae</taxon>
        <taxon>Sphaerobacteraceae</taxon>
        <taxon>Sphaerobacter</taxon>
    </lineage>
</organism>
<accession>D1C1N2</accession>
<feature type="compositionally biased region" description="Polar residues" evidence="1">
    <location>
        <begin position="11"/>
        <end position="27"/>
    </location>
</feature>
<gene>
    <name evidence="2" type="ordered locus">Sthe_0712</name>
</gene>
<dbReference type="Proteomes" id="UP000002027">
    <property type="component" value="Chromosome 1"/>
</dbReference>
<dbReference type="KEGG" id="sti:Sthe_0712"/>
<dbReference type="EMBL" id="CP001823">
    <property type="protein sequence ID" value="ACZ38149.1"/>
    <property type="molecule type" value="Genomic_DNA"/>
</dbReference>
<dbReference type="STRING" id="479434.Sthe_0712"/>
<dbReference type="HOGENOM" id="CLU_441265_0_0_0"/>
<name>D1C1N2_SPHTD</name>
<reference evidence="3" key="1">
    <citation type="submission" date="2009-11" db="EMBL/GenBank/DDBJ databases">
        <title>The complete chromosome 1 of Sphaerobacter thermophilus DSM 20745.</title>
        <authorList>
            <person name="Lucas S."/>
            <person name="Copeland A."/>
            <person name="Lapidus A."/>
            <person name="Glavina del Rio T."/>
            <person name="Dalin E."/>
            <person name="Tice H."/>
            <person name="Bruce D."/>
            <person name="Goodwin L."/>
            <person name="Pitluck S."/>
            <person name="Kyrpides N."/>
            <person name="Mavromatis K."/>
            <person name="Ivanova N."/>
            <person name="Mikhailova N."/>
            <person name="LaButti K.M."/>
            <person name="Clum A."/>
            <person name="Sun H.I."/>
            <person name="Brettin T."/>
            <person name="Detter J.C."/>
            <person name="Han C."/>
            <person name="Larimer F."/>
            <person name="Land M."/>
            <person name="Hauser L."/>
            <person name="Markowitz V."/>
            <person name="Cheng J.F."/>
            <person name="Hugenholtz P."/>
            <person name="Woyke T."/>
            <person name="Wu D."/>
            <person name="Steenblock K."/>
            <person name="Schneider S."/>
            <person name="Pukall R."/>
            <person name="Goeker M."/>
            <person name="Klenk H.P."/>
            <person name="Eisen J.A."/>
        </authorList>
    </citation>
    <scope>NUCLEOTIDE SEQUENCE [LARGE SCALE GENOMIC DNA]</scope>
    <source>
        <strain evidence="3">ATCC 49802 / DSM 20745 / S 6022</strain>
    </source>
</reference>
<feature type="region of interest" description="Disordered" evidence="1">
    <location>
        <begin position="1"/>
        <end position="27"/>
    </location>
</feature>